<evidence type="ECO:0000256" key="1">
    <source>
        <dbReference type="SAM" id="Phobius"/>
    </source>
</evidence>
<organism evidence="3 4">
    <name type="scientific">Brassica cretica</name>
    <name type="common">Mustard</name>
    <dbReference type="NCBI Taxonomy" id="69181"/>
    <lineage>
        <taxon>Eukaryota</taxon>
        <taxon>Viridiplantae</taxon>
        <taxon>Streptophyta</taxon>
        <taxon>Embryophyta</taxon>
        <taxon>Tracheophyta</taxon>
        <taxon>Spermatophyta</taxon>
        <taxon>Magnoliopsida</taxon>
        <taxon>eudicotyledons</taxon>
        <taxon>Gunneridae</taxon>
        <taxon>Pentapetalae</taxon>
        <taxon>rosids</taxon>
        <taxon>malvids</taxon>
        <taxon>Brassicales</taxon>
        <taxon>Brassicaceae</taxon>
        <taxon>Brassiceae</taxon>
        <taxon>Brassica</taxon>
    </lineage>
</organism>
<evidence type="ECO:0000313" key="3">
    <source>
        <dbReference type="EMBL" id="KAF3605937.1"/>
    </source>
</evidence>
<accession>A0ABQ7EQP4</accession>
<protein>
    <submittedName>
        <fullName evidence="3">Uncharacterized protein</fullName>
    </submittedName>
</protein>
<keyword evidence="4" id="KW-1185">Reference proteome</keyword>
<dbReference type="EMBL" id="QGKV02000297">
    <property type="protein sequence ID" value="KAF3605937.1"/>
    <property type="molecule type" value="Genomic_DNA"/>
</dbReference>
<evidence type="ECO:0000313" key="4">
    <source>
        <dbReference type="Proteomes" id="UP000266723"/>
    </source>
</evidence>
<keyword evidence="2" id="KW-0732">Signal</keyword>
<gene>
    <name evidence="3" type="ORF">DY000_02045489</name>
</gene>
<sequence>MERTFLALLILLFLCFSITSDSTELRPSASLLDKERVHGDTIKDIKGEEKEEKSIYIFRAGKGAHGHGFKGGRGGGRKASPKRNAAMDHRPPLFFSAVSILFTGFIMLSLAPSRRFSWQVNKLLKLSQSLYGWIKLRVENGRSCRFWTDNWSPYGDLRSYLGINGDSGLGIPLHATLASLHRGNHWRIPPARSENLVNIHILLTATTLTDSQDYYEWEVDGKKSSTYSTCIVYEQLCDAGTLVSWLYSVWNKAFPNFDSGFQAALVQGFVFAVTCERMCCEPVSP</sequence>
<feature type="transmembrane region" description="Helical" evidence="1">
    <location>
        <begin position="93"/>
        <end position="111"/>
    </location>
</feature>
<proteinExistence type="predicted"/>
<reference evidence="3 4" key="1">
    <citation type="journal article" date="2020" name="BMC Genomics">
        <title>Intraspecific diversification of the crop wild relative Brassica cretica Lam. using demographic model selection.</title>
        <authorList>
            <person name="Kioukis A."/>
            <person name="Michalopoulou V.A."/>
            <person name="Briers L."/>
            <person name="Pirintsos S."/>
            <person name="Studholme D.J."/>
            <person name="Pavlidis P."/>
            <person name="Sarris P.F."/>
        </authorList>
    </citation>
    <scope>NUCLEOTIDE SEQUENCE [LARGE SCALE GENOMIC DNA]</scope>
    <source>
        <strain evidence="4">cv. PFS-1207/04</strain>
    </source>
</reference>
<name>A0ABQ7EQP4_BRACR</name>
<keyword evidence="1" id="KW-1133">Transmembrane helix</keyword>
<keyword evidence="1" id="KW-0472">Membrane</keyword>
<comment type="caution">
    <text evidence="3">The sequence shown here is derived from an EMBL/GenBank/DDBJ whole genome shotgun (WGS) entry which is preliminary data.</text>
</comment>
<evidence type="ECO:0000256" key="2">
    <source>
        <dbReference type="SAM" id="SignalP"/>
    </source>
</evidence>
<feature type="chain" id="PRO_5046260337" evidence="2">
    <location>
        <begin position="23"/>
        <end position="285"/>
    </location>
</feature>
<feature type="signal peptide" evidence="2">
    <location>
        <begin position="1"/>
        <end position="22"/>
    </location>
</feature>
<dbReference type="Proteomes" id="UP000266723">
    <property type="component" value="Unassembled WGS sequence"/>
</dbReference>
<keyword evidence="1" id="KW-0812">Transmembrane</keyword>